<dbReference type="EMBL" id="AJIL01000028">
    <property type="protein sequence ID" value="KNF01640.1"/>
    <property type="molecule type" value="Genomic_DNA"/>
</dbReference>
<name>A0A0L0VRL0_9BASI</name>
<dbReference type="Proteomes" id="UP000054564">
    <property type="component" value="Unassembled WGS sequence"/>
</dbReference>
<proteinExistence type="predicted"/>
<gene>
    <name evidence="2" type="ORF">PSTG_05072</name>
</gene>
<dbReference type="OrthoDB" id="10325491at2759"/>
<reference evidence="3" key="1">
    <citation type="submission" date="2014-03" db="EMBL/GenBank/DDBJ databases">
        <title>The Genome Sequence of Puccinia striiformis f. sp. tritici PST-78.</title>
        <authorList>
            <consortium name="The Broad Institute Genome Sequencing Platform"/>
            <person name="Cuomo C."/>
            <person name="Hulbert S."/>
            <person name="Chen X."/>
            <person name="Walker B."/>
            <person name="Young S.K."/>
            <person name="Zeng Q."/>
            <person name="Gargeya S."/>
            <person name="Fitzgerald M."/>
            <person name="Haas B."/>
            <person name="Abouelleil A."/>
            <person name="Alvarado L."/>
            <person name="Arachchi H.M."/>
            <person name="Berlin A.M."/>
            <person name="Chapman S.B."/>
            <person name="Goldberg J."/>
            <person name="Griggs A."/>
            <person name="Gujja S."/>
            <person name="Hansen M."/>
            <person name="Howarth C."/>
            <person name="Imamovic A."/>
            <person name="Larimer J."/>
            <person name="McCowan C."/>
            <person name="Montmayeur A."/>
            <person name="Murphy C."/>
            <person name="Neiman D."/>
            <person name="Pearson M."/>
            <person name="Priest M."/>
            <person name="Roberts A."/>
            <person name="Saif S."/>
            <person name="Shea T."/>
            <person name="Sisk P."/>
            <person name="Sykes S."/>
            <person name="Wortman J."/>
            <person name="Nusbaum C."/>
            <person name="Birren B."/>
        </authorList>
    </citation>
    <scope>NUCLEOTIDE SEQUENCE [LARGE SCALE GENOMIC DNA]</scope>
    <source>
        <strain evidence="3">race PST-78</strain>
    </source>
</reference>
<organism evidence="2 3">
    <name type="scientific">Puccinia striiformis f. sp. tritici PST-78</name>
    <dbReference type="NCBI Taxonomy" id="1165861"/>
    <lineage>
        <taxon>Eukaryota</taxon>
        <taxon>Fungi</taxon>
        <taxon>Dikarya</taxon>
        <taxon>Basidiomycota</taxon>
        <taxon>Pucciniomycotina</taxon>
        <taxon>Pucciniomycetes</taxon>
        <taxon>Pucciniales</taxon>
        <taxon>Pucciniaceae</taxon>
        <taxon>Puccinia</taxon>
    </lineage>
</organism>
<evidence type="ECO:0000313" key="3">
    <source>
        <dbReference type="Proteomes" id="UP000054564"/>
    </source>
</evidence>
<feature type="region of interest" description="Disordered" evidence="1">
    <location>
        <begin position="61"/>
        <end position="87"/>
    </location>
</feature>
<accession>A0A0L0VRL0</accession>
<feature type="region of interest" description="Disordered" evidence="1">
    <location>
        <begin position="369"/>
        <end position="397"/>
    </location>
</feature>
<keyword evidence="3" id="KW-1185">Reference proteome</keyword>
<evidence type="ECO:0000313" key="2">
    <source>
        <dbReference type="EMBL" id="KNF01640.1"/>
    </source>
</evidence>
<comment type="caution">
    <text evidence="2">The sequence shown here is derived from an EMBL/GenBank/DDBJ whole genome shotgun (WGS) entry which is preliminary data.</text>
</comment>
<dbReference type="AlphaFoldDB" id="A0A0L0VRL0"/>
<protein>
    <submittedName>
        <fullName evidence="2">Uncharacterized protein</fullName>
    </submittedName>
</protein>
<feature type="compositionally biased region" description="Polar residues" evidence="1">
    <location>
        <begin position="388"/>
        <end position="397"/>
    </location>
</feature>
<evidence type="ECO:0000256" key="1">
    <source>
        <dbReference type="SAM" id="MobiDB-lite"/>
    </source>
</evidence>
<sequence>MIGRVVLAIVCHLAYLHIFTVILNAPAGVVAPIVTLSGKGAESVAHETFGVNSAHSKTQDLAKLGGDFSPSSPKGEDPLREATASTTNDVKISDEKTLLGLVEARRNNVIAEKQTMDPKGSRVYMNPDERPTPTGSLEGLAVTKTARKELRLEKSRFSFSNIYRMIFKRDQWKQDQLSRKLRNLNEISSTRAVQPEEAQLALKRLSILEYKGLEFSKEEGQLIENLSKQAKRGSSQDKVEFELSDVEKDLIKNMAWERVVQRKVQEITLKMKDLEQIVKSNQKFFELTGSSILEGYSGKILWALKDMKSILTHDSAQWSPETTRLLKKINRMRTDGDNPNLKLSGKDFETIRELRDTVYQISAERNLERIASEAPKEVETGQDGGGVKSTSVPSHSH</sequence>
<feature type="compositionally biased region" description="Basic and acidic residues" evidence="1">
    <location>
        <begin position="369"/>
        <end position="379"/>
    </location>
</feature>